<dbReference type="PROSITE" id="PS50937">
    <property type="entry name" value="HTH_MERR_2"/>
    <property type="match status" value="1"/>
</dbReference>
<comment type="caution">
    <text evidence="3">The sequence shown here is derived from an EMBL/GenBank/DDBJ whole genome shotgun (WGS) entry which is preliminary data.</text>
</comment>
<dbReference type="PANTHER" id="PTHR30204:SF93">
    <property type="entry name" value="HTH MERR-TYPE DOMAIN-CONTAINING PROTEIN"/>
    <property type="match status" value="1"/>
</dbReference>
<evidence type="ECO:0000256" key="1">
    <source>
        <dbReference type="ARBA" id="ARBA00023125"/>
    </source>
</evidence>
<keyword evidence="1" id="KW-0238">DNA-binding</keyword>
<name>A0A4R4ZJH2_9ACTN</name>
<keyword evidence="4" id="KW-1185">Reference proteome</keyword>
<proteinExistence type="predicted"/>
<dbReference type="CDD" id="cd00592">
    <property type="entry name" value="HTH_MerR-like"/>
    <property type="match status" value="1"/>
</dbReference>
<protein>
    <submittedName>
        <fullName evidence="3">MerR family transcriptional regulator</fullName>
    </submittedName>
</protein>
<evidence type="ECO:0000313" key="3">
    <source>
        <dbReference type="EMBL" id="TDD58196.1"/>
    </source>
</evidence>
<dbReference type="PANTHER" id="PTHR30204">
    <property type="entry name" value="REDOX-CYCLING DRUG-SENSING TRANSCRIPTIONAL ACTIVATOR SOXR"/>
    <property type="match status" value="1"/>
</dbReference>
<organism evidence="3 4">
    <name type="scientific">Kribbella antibiotica</name>
    <dbReference type="NCBI Taxonomy" id="190195"/>
    <lineage>
        <taxon>Bacteria</taxon>
        <taxon>Bacillati</taxon>
        <taxon>Actinomycetota</taxon>
        <taxon>Actinomycetes</taxon>
        <taxon>Propionibacteriales</taxon>
        <taxon>Kribbellaceae</taxon>
        <taxon>Kribbella</taxon>
    </lineage>
</organism>
<feature type="domain" description="HTH merR-type" evidence="2">
    <location>
        <begin position="1"/>
        <end position="70"/>
    </location>
</feature>
<dbReference type="Pfam" id="PF13411">
    <property type="entry name" value="MerR_1"/>
    <property type="match status" value="1"/>
</dbReference>
<evidence type="ECO:0000313" key="4">
    <source>
        <dbReference type="Proteomes" id="UP000295124"/>
    </source>
</evidence>
<dbReference type="EMBL" id="SMKX01000057">
    <property type="protein sequence ID" value="TDD58196.1"/>
    <property type="molecule type" value="Genomic_DNA"/>
</dbReference>
<accession>A0A4R4ZJH2</accession>
<dbReference type="SMART" id="SM00422">
    <property type="entry name" value="HTH_MERR"/>
    <property type="match status" value="1"/>
</dbReference>
<gene>
    <name evidence="3" type="ORF">E1263_20410</name>
</gene>
<dbReference type="Proteomes" id="UP000295124">
    <property type="component" value="Unassembled WGS sequence"/>
</dbReference>
<dbReference type="GO" id="GO:0003677">
    <property type="term" value="F:DNA binding"/>
    <property type="evidence" value="ECO:0007669"/>
    <property type="project" value="UniProtKB-KW"/>
</dbReference>
<dbReference type="AlphaFoldDB" id="A0A4R4ZJH2"/>
<dbReference type="InterPro" id="IPR009061">
    <property type="entry name" value="DNA-bd_dom_put_sf"/>
</dbReference>
<evidence type="ECO:0000259" key="2">
    <source>
        <dbReference type="PROSITE" id="PS50937"/>
    </source>
</evidence>
<dbReference type="PRINTS" id="PR00040">
    <property type="entry name" value="HTHMERR"/>
</dbReference>
<dbReference type="RefSeq" id="WP_132169691.1">
    <property type="nucleotide sequence ID" value="NZ_SMKX01000057.1"/>
</dbReference>
<dbReference type="InterPro" id="IPR047057">
    <property type="entry name" value="MerR_fam"/>
</dbReference>
<sequence>MDHSIGELALRAGVTVKAVRYYSDLGLLDSWRTTSGHRRYDEDALDRLELIRQLRALGIDVPTVRAVLTGQRTLSEVATAHAEALGVQIRTLQVRQAVLRVVAQRPEEIDQMSDLTPSDESRRALITDFLDAVIGDDPELQGVRQTLTPELPDDATDHQLCAWLDLTVLMQDEAFRETVRQMVADWRTDELRPDVVSTLRQRVAPALAAALDPASPEARVLIAEITAEYAARVGRPADDQLRIRLSKLLGTAGDPRWHRYLRLLAAVNGWDDPEPLQPIYDWTRAALEHVG</sequence>
<dbReference type="Gene3D" id="1.10.1660.10">
    <property type="match status" value="1"/>
</dbReference>
<dbReference type="SUPFAM" id="SSF46955">
    <property type="entry name" value="Putative DNA-binding domain"/>
    <property type="match status" value="1"/>
</dbReference>
<dbReference type="OrthoDB" id="9809391at2"/>
<dbReference type="GO" id="GO:0003700">
    <property type="term" value="F:DNA-binding transcription factor activity"/>
    <property type="evidence" value="ECO:0007669"/>
    <property type="project" value="InterPro"/>
</dbReference>
<reference evidence="3 4" key="1">
    <citation type="submission" date="2019-03" db="EMBL/GenBank/DDBJ databases">
        <title>Draft genome sequences of novel Actinobacteria.</title>
        <authorList>
            <person name="Sahin N."/>
            <person name="Ay H."/>
            <person name="Saygin H."/>
        </authorList>
    </citation>
    <scope>NUCLEOTIDE SEQUENCE [LARGE SCALE GENOMIC DNA]</scope>
    <source>
        <strain evidence="3 4">JCM 13523</strain>
    </source>
</reference>
<dbReference type="InterPro" id="IPR000551">
    <property type="entry name" value="MerR-type_HTH_dom"/>
</dbReference>